<dbReference type="Proteomes" id="UP001055153">
    <property type="component" value="Unassembled WGS sequence"/>
</dbReference>
<reference evidence="3" key="2">
    <citation type="submission" date="2021-08" db="EMBL/GenBank/DDBJ databases">
        <authorList>
            <person name="Tani A."/>
            <person name="Ola A."/>
            <person name="Ogura Y."/>
            <person name="Katsura K."/>
            <person name="Hayashi T."/>
        </authorList>
    </citation>
    <scope>NUCLEOTIDE SEQUENCE</scope>
    <source>
        <strain evidence="3">DSM 17168</strain>
    </source>
</reference>
<organism evidence="3 4">
    <name type="scientific">Methylobacterium isbiliense</name>
    <dbReference type="NCBI Taxonomy" id="315478"/>
    <lineage>
        <taxon>Bacteria</taxon>
        <taxon>Pseudomonadati</taxon>
        <taxon>Pseudomonadota</taxon>
        <taxon>Alphaproteobacteria</taxon>
        <taxon>Hyphomicrobiales</taxon>
        <taxon>Methylobacteriaceae</taxon>
        <taxon>Methylobacterium</taxon>
    </lineage>
</organism>
<feature type="signal peptide" evidence="2">
    <location>
        <begin position="1"/>
        <end position="25"/>
    </location>
</feature>
<evidence type="ECO:0000313" key="3">
    <source>
        <dbReference type="EMBL" id="GJE01484.1"/>
    </source>
</evidence>
<comment type="caution">
    <text evidence="3">The sequence shown here is derived from an EMBL/GenBank/DDBJ whole genome shotgun (WGS) entry which is preliminary data.</text>
</comment>
<evidence type="ECO:0000313" key="4">
    <source>
        <dbReference type="Proteomes" id="UP001055153"/>
    </source>
</evidence>
<evidence type="ECO:0000256" key="1">
    <source>
        <dbReference type="SAM" id="MobiDB-lite"/>
    </source>
</evidence>
<reference evidence="3" key="1">
    <citation type="journal article" date="2021" name="Front. Microbiol.">
        <title>Comprehensive Comparative Genomics and Phenotyping of Methylobacterium Species.</title>
        <authorList>
            <person name="Alessa O."/>
            <person name="Ogura Y."/>
            <person name="Fujitani Y."/>
            <person name="Takami H."/>
            <person name="Hayashi T."/>
            <person name="Sahin N."/>
            <person name="Tani A."/>
        </authorList>
    </citation>
    <scope>NUCLEOTIDE SEQUENCE</scope>
    <source>
        <strain evidence="3">DSM 17168</strain>
    </source>
</reference>
<protein>
    <recommendedName>
        <fullName evidence="5">Lipoprotein</fullName>
    </recommendedName>
</protein>
<sequence>MRRALAPVAAALPAACALALLGACAIDLDPERARVCRRVLPTLVEPGGSLRVLRAGPGESPRSVRVDYTEERPGRPPRTRRAECRFSEMSRTDLSGVVSDGVPVGGASLYLLKRYYLDTPDAVVAEPGAG</sequence>
<evidence type="ECO:0000256" key="2">
    <source>
        <dbReference type="SAM" id="SignalP"/>
    </source>
</evidence>
<feature type="region of interest" description="Disordered" evidence="1">
    <location>
        <begin position="51"/>
        <end position="81"/>
    </location>
</feature>
<evidence type="ECO:0008006" key="5">
    <source>
        <dbReference type="Google" id="ProtNLM"/>
    </source>
</evidence>
<name>A0ABQ4SEF1_9HYPH</name>
<feature type="chain" id="PRO_5046769871" description="Lipoprotein" evidence="2">
    <location>
        <begin position="26"/>
        <end position="130"/>
    </location>
</feature>
<proteinExistence type="predicted"/>
<keyword evidence="2" id="KW-0732">Signal</keyword>
<keyword evidence="4" id="KW-1185">Reference proteome</keyword>
<dbReference type="RefSeq" id="WP_238236406.1">
    <property type="nucleotide sequence ID" value="NZ_BPQQ01000039.1"/>
</dbReference>
<dbReference type="EMBL" id="BPQQ01000039">
    <property type="protein sequence ID" value="GJE01484.1"/>
    <property type="molecule type" value="Genomic_DNA"/>
</dbReference>
<accession>A0ABQ4SEF1</accession>
<gene>
    <name evidence="3" type="ORF">GMJLKIPL_3416</name>
</gene>
<dbReference type="PROSITE" id="PS51257">
    <property type="entry name" value="PROKAR_LIPOPROTEIN"/>
    <property type="match status" value="1"/>
</dbReference>
<feature type="compositionally biased region" description="Basic and acidic residues" evidence="1">
    <location>
        <begin position="62"/>
        <end position="81"/>
    </location>
</feature>